<dbReference type="Gene3D" id="1.20.1640.10">
    <property type="entry name" value="Multidrug efflux transporter AcrB transmembrane domain"/>
    <property type="match status" value="1"/>
</dbReference>
<proteinExistence type="predicted"/>
<feature type="transmembrane region" description="Helical" evidence="6">
    <location>
        <begin position="670"/>
        <end position="693"/>
    </location>
</feature>
<accession>A0ABV7G1B6</accession>
<evidence type="ECO:0000256" key="5">
    <source>
        <dbReference type="ARBA" id="ARBA00023136"/>
    </source>
</evidence>
<name>A0ABV7G1B6_9PROT</name>
<dbReference type="PANTHER" id="PTHR33406:SF13">
    <property type="entry name" value="MEMBRANE PROTEIN YDFJ"/>
    <property type="match status" value="1"/>
</dbReference>
<feature type="transmembrane region" description="Helical" evidence="6">
    <location>
        <begin position="764"/>
        <end position="786"/>
    </location>
</feature>
<feature type="transmembrane region" description="Helical" evidence="6">
    <location>
        <begin position="344"/>
        <end position="363"/>
    </location>
</feature>
<evidence type="ECO:0000256" key="2">
    <source>
        <dbReference type="ARBA" id="ARBA00022475"/>
    </source>
</evidence>
<keyword evidence="9" id="KW-1185">Reference proteome</keyword>
<feature type="transmembrane region" description="Helical" evidence="6">
    <location>
        <begin position="638"/>
        <end position="658"/>
    </location>
</feature>
<keyword evidence="3 6" id="KW-0812">Transmembrane</keyword>
<organism evidence="8 9">
    <name type="scientific">Teichococcus globiformis</name>
    <dbReference type="NCBI Taxonomy" id="2307229"/>
    <lineage>
        <taxon>Bacteria</taxon>
        <taxon>Pseudomonadati</taxon>
        <taxon>Pseudomonadota</taxon>
        <taxon>Alphaproteobacteria</taxon>
        <taxon>Acetobacterales</taxon>
        <taxon>Roseomonadaceae</taxon>
        <taxon>Roseomonas</taxon>
    </lineage>
</organism>
<evidence type="ECO:0000313" key="9">
    <source>
        <dbReference type="Proteomes" id="UP001595593"/>
    </source>
</evidence>
<keyword evidence="5 6" id="KW-0472">Membrane</keyword>
<reference evidence="9" key="1">
    <citation type="journal article" date="2019" name="Int. J. Syst. Evol. Microbiol.">
        <title>The Global Catalogue of Microorganisms (GCM) 10K type strain sequencing project: providing services to taxonomists for standard genome sequencing and annotation.</title>
        <authorList>
            <consortium name="The Broad Institute Genomics Platform"/>
            <consortium name="The Broad Institute Genome Sequencing Center for Infectious Disease"/>
            <person name="Wu L."/>
            <person name="Ma J."/>
        </authorList>
    </citation>
    <scope>NUCLEOTIDE SEQUENCE [LARGE SCALE GENOMIC DNA]</scope>
    <source>
        <strain evidence="9">KCTC 52094</strain>
    </source>
</reference>
<dbReference type="SUPFAM" id="SSF82866">
    <property type="entry name" value="Multidrug efflux transporter AcrB transmembrane domain"/>
    <property type="match status" value="2"/>
</dbReference>
<dbReference type="InterPro" id="IPR004869">
    <property type="entry name" value="MMPL_dom"/>
</dbReference>
<evidence type="ECO:0000256" key="1">
    <source>
        <dbReference type="ARBA" id="ARBA00004651"/>
    </source>
</evidence>
<dbReference type="RefSeq" id="WP_379597828.1">
    <property type="nucleotide sequence ID" value="NZ_JBHRTN010000018.1"/>
</dbReference>
<comment type="subcellular location">
    <subcellularLocation>
        <location evidence="1">Cell membrane</location>
        <topology evidence="1">Multi-pass membrane protein</topology>
    </subcellularLocation>
</comment>
<dbReference type="Proteomes" id="UP001595593">
    <property type="component" value="Unassembled WGS sequence"/>
</dbReference>
<feature type="transmembrane region" description="Helical" evidence="6">
    <location>
        <begin position="738"/>
        <end position="758"/>
    </location>
</feature>
<evidence type="ECO:0000256" key="4">
    <source>
        <dbReference type="ARBA" id="ARBA00022989"/>
    </source>
</evidence>
<feature type="transmembrane region" description="Helical" evidence="6">
    <location>
        <begin position="304"/>
        <end position="324"/>
    </location>
</feature>
<dbReference type="Pfam" id="PF03176">
    <property type="entry name" value="MMPL"/>
    <property type="match status" value="1"/>
</dbReference>
<feature type="transmembrane region" description="Helical" evidence="6">
    <location>
        <begin position="369"/>
        <end position="388"/>
    </location>
</feature>
<keyword evidence="2" id="KW-1003">Cell membrane</keyword>
<protein>
    <submittedName>
        <fullName evidence="8">MMPL family transporter</fullName>
    </submittedName>
</protein>
<feature type="transmembrane region" description="Helical" evidence="6">
    <location>
        <begin position="251"/>
        <end position="268"/>
    </location>
</feature>
<gene>
    <name evidence="8" type="ORF">ACFOD4_15555</name>
</gene>
<dbReference type="EMBL" id="JBHRTN010000018">
    <property type="protein sequence ID" value="MFC3126479.1"/>
    <property type="molecule type" value="Genomic_DNA"/>
</dbReference>
<sequence>MSAVATAWCRLGLALTLLLLLGAVLLRGVGFRAEMSDLLPSGSTPAIRFMLEEFRSGTASTFLLGGIEGAPEAELARISRETGETLRASGNFSFVGNGAQDLAPEERDLLFRYRYLLSPALQNEPERLSAPALRTRLEALLDGLRSAAAPLLARFGFADPPGVFLDLLRSWMGSGQMQQRHGVWFAGGEGSPRALIVAHGRGTGTDLQAQTALIAEFRSAFDRSGPGEARLVLSGPGVFSTAAAAAIEADVHMIALFSGLLVAGFLLWRYRSLLVLAAVAVPLLAGTLAGTAAVALIYGAVHGAAFGFGMTMLGVVADYPMLLLTQRRPSETLSGAARRLGPTLALSAAAAALGLTAMLASGFPLLGQLGLFGAVGLLAGAAVTRWVLPRLLPGEVIQPRPLPAPAARTLRRLRGARWPLLALPLAALLLLFAGGPRWNQELDALSPVPERMRQEDEAMRRQLGAPDTATMIPLSGPDAEAVLRQAERVGAALSPLVARGVLDRFDSPARYLPSIATQNARQAALPLPDALAAPLREAAAGLPFRPAAFDRFLADLETSRALPPLTPEGLSGMPLLSPLLGVMLSERGGSWHGMVVPAGLHDVAAVRQAIAALDDPTIFLVEVKAETQALVVAATAEALRWVALGGCAVVLLLVFGLARQQHSARLGSVAALRVAAPIGGSLVVTLAVLTLVGEALNPFHLAALLLAVGVGLDYALFLGVPAPSMSTPPAEAEEEERILGSVLNCTVTTLLTFGLLAFCHTPVLRGIGQCVSIGVAAAFILALALAPRGVVTPPSLPEQRTGA</sequence>
<feature type="transmembrane region" description="Helical" evidence="6">
    <location>
        <begin position="699"/>
        <end position="717"/>
    </location>
</feature>
<keyword evidence="4 6" id="KW-1133">Transmembrane helix</keyword>
<evidence type="ECO:0000313" key="8">
    <source>
        <dbReference type="EMBL" id="MFC3126479.1"/>
    </source>
</evidence>
<evidence type="ECO:0000259" key="7">
    <source>
        <dbReference type="Pfam" id="PF03176"/>
    </source>
</evidence>
<dbReference type="PANTHER" id="PTHR33406">
    <property type="entry name" value="MEMBRANE PROTEIN MJ1562-RELATED"/>
    <property type="match status" value="1"/>
</dbReference>
<feature type="transmembrane region" description="Helical" evidence="6">
    <location>
        <begin position="275"/>
        <end position="298"/>
    </location>
</feature>
<feature type="domain" description="Membrane transport protein MMPL" evidence="7">
    <location>
        <begin position="212"/>
        <end position="392"/>
    </location>
</feature>
<comment type="caution">
    <text evidence="8">The sequence shown here is derived from an EMBL/GenBank/DDBJ whole genome shotgun (WGS) entry which is preliminary data.</text>
</comment>
<evidence type="ECO:0000256" key="3">
    <source>
        <dbReference type="ARBA" id="ARBA00022692"/>
    </source>
</evidence>
<dbReference type="InterPro" id="IPR050545">
    <property type="entry name" value="Mycobact_MmpL"/>
</dbReference>
<evidence type="ECO:0000256" key="6">
    <source>
        <dbReference type="SAM" id="Phobius"/>
    </source>
</evidence>